<gene>
    <name evidence="1" type="ORF">ENI32_07415</name>
</gene>
<dbReference type="EMBL" id="DRIE01000121">
    <property type="protein sequence ID" value="HEC57684.1"/>
    <property type="molecule type" value="Genomic_DNA"/>
</dbReference>
<name>A0A7J2S4I5_9EURY</name>
<protein>
    <submittedName>
        <fullName evidence="1">Uncharacterized protein</fullName>
    </submittedName>
</protein>
<reference evidence="1" key="1">
    <citation type="journal article" date="2020" name="mSystems">
        <title>Genome- and Community-Level Interaction Insights into Carbon Utilization and Element Cycling Functions of Hydrothermarchaeota in Hydrothermal Sediment.</title>
        <authorList>
            <person name="Zhou Z."/>
            <person name="Liu Y."/>
            <person name="Xu W."/>
            <person name="Pan J."/>
            <person name="Luo Z.H."/>
            <person name="Li M."/>
        </authorList>
    </citation>
    <scope>NUCLEOTIDE SEQUENCE [LARGE SCALE GENOMIC DNA]</scope>
    <source>
        <strain evidence="1">HyVt-386</strain>
    </source>
</reference>
<sequence>MNYKLWEHGVDLDTGKEYVNEVKKILLSLKNSLEEDLEEGMQNKDSGMYQSFSEITQGIFSCLLTRNSKALIFHGITTGWREEWEK</sequence>
<organism evidence="1">
    <name type="scientific">Candidatus Syntropharchaeum butanivorans</name>
    <dbReference type="NCBI Taxonomy" id="1839936"/>
    <lineage>
        <taxon>Archaea</taxon>
        <taxon>Methanobacteriati</taxon>
        <taxon>Methanobacteriota</taxon>
        <taxon>Stenosarchaea group</taxon>
        <taxon>Methanomicrobia</taxon>
        <taxon>Methanosarcinales</taxon>
        <taxon>ANME-2 cluster</taxon>
        <taxon>Candidatus Syntropharchaeum</taxon>
    </lineage>
</organism>
<accession>A0A7J2S4I5</accession>
<comment type="caution">
    <text evidence="1">The sequence shown here is derived from an EMBL/GenBank/DDBJ whole genome shotgun (WGS) entry which is preliminary data.</text>
</comment>
<dbReference type="Proteomes" id="UP000885936">
    <property type="component" value="Unassembled WGS sequence"/>
</dbReference>
<evidence type="ECO:0000313" key="1">
    <source>
        <dbReference type="EMBL" id="HEC57684.1"/>
    </source>
</evidence>
<dbReference type="AlphaFoldDB" id="A0A7J2S4I5"/>
<proteinExistence type="predicted"/>